<organism evidence="7 8">
    <name type="scientific">Zophobas morio</name>
    <dbReference type="NCBI Taxonomy" id="2755281"/>
    <lineage>
        <taxon>Eukaryota</taxon>
        <taxon>Metazoa</taxon>
        <taxon>Ecdysozoa</taxon>
        <taxon>Arthropoda</taxon>
        <taxon>Hexapoda</taxon>
        <taxon>Insecta</taxon>
        <taxon>Pterygota</taxon>
        <taxon>Neoptera</taxon>
        <taxon>Endopterygota</taxon>
        <taxon>Coleoptera</taxon>
        <taxon>Polyphaga</taxon>
        <taxon>Cucujiformia</taxon>
        <taxon>Tenebrionidae</taxon>
        <taxon>Zophobas</taxon>
    </lineage>
</organism>
<dbReference type="Pfam" id="PF08395">
    <property type="entry name" value="7tm_7"/>
    <property type="match status" value="1"/>
</dbReference>
<keyword evidence="8" id="KW-1185">Reference proteome</keyword>
<evidence type="ECO:0000256" key="2">
    <source>
        <dbReference type="ARBA" id="ARBA00022475"/>
    </source>
</evidence>
<keyword evidence="6" id="KW-0675">Receptor</keyword>
<protein>
    <recommendedName>
        <fullName evidence="6">Gustatory receptor</fullName>
    </recommendedName>
</protein>
<name>A0AA38MBK9_9CUCU</name>
<comment type="caution">
    <text evidence="6">Lacks conserved residue(s) required for the propagation of feature annotation.</text>
</comment>
<proteinExistence type="inferred from homology"/>
<dbReference type="EMBL" id="JALNTZ010000006">
    <property type="protein sequence ID" value="KAJ3650364.1"/>
    <property type="molecule type" value="Genomic_DNA"/>
</dbReference>
<keyword evidence="5 6" id="KW-0472">Membrane</keyword>
<dbReference type="Proteomes" id="UP001168821">
    <property type="component" value="Unassembled WGS sequence"/>
</dbReference>
<feature type="transmembrane region" description="Helical" evidence="6">
    <location>
        <begin position="137"/>
        <end position="156"/>
    </location>
</feature>
<evidence type="ECO:0000256" key="3">
    <source>
        <dbReference type="ARBA" id="ARBA00022692"/>
    </source>
</evidence>
<evidence type="ECO:0000313" key="8">
    <source>
        <dbReference type="Proteomes" id="UP001168821"/>
    </source>
</evidence>
<keyword evidence="3 6" id="KW-0812">Transmembrane</keyword>
<accession>A0AA38MBK9</accession>
<keyword evidence="2 6" id="KW-1003">Cell membrane</keyword>
<reference evidence="7" key="1">
    <citation type="journal article" date="2023" name="G3 (Bethesda)">
        <title>Whole genome assemblies of Zophobas morio and Tenebrio molitor.</title>
        <authorList>
            <person name="Kaur S."/>
            <person name="Stinson S.A."/>
            <person name="diCenzo G.C."/>
        </authorList>
    </citation>
    <scope>NUCLEOTIDE SEQUENCE</scope>
    <source>
        <strain evidence="7">QUZm001</strain>
    </source>
</reference>
<dbReference type="GO" id="GO:0050909">
    <property type="term" value="P:sensory perception of taste"/>
    <property type="evidence" value="ECO:0007669"/>
    <property type="project" value="InterPro"/>
</dbReference>
<evidence type="ECO:0000313" key="7">
    <source>
        <dbReference type="EMBL" id="KAJ3650364.1"/>
    </source>
</evidence>
<evidence type="ECO:0000256" key="4">
    <source>
        <dbReference type="ARBA" id="ARBA00022989"/>
    </source>
</evidence>
<dbReference type="GO" id="GO:0005886">
    <property type="term" value="C:plasma membrane"/>
    <property type="evidence" value="ECO:0007669"/>
    <property type="project" value="UniProtKB-SubCell"/>
</dbReference>
<keyword evidence="4 6" id="KW-1133">Transmembrane helix</keyword>
<evidence type="ECO:0000256" key="1">
    <source>
        <dbReference type="ARBA" id="ARBA00004651"/>
    </source>
</evidence>
<evidence type="ECO:0000256" key="6">
    <source>
        <dbReference type="RuleBase" id="RU363108"/>
    </source>
</evidence>
<comment type="function">
    <text evidence="6">Gustatory receptor which mediates acceptance or avoidance behavior, depending on its substrates.</text>
</comment>
<dbReference type="InterPro" id="IPR013604">
    <property type="entry name" value="7TM_chemorcpt"/>
</dbReference>
<feature type="transmembrane region" description="Helical" evidence="6">
    <location>
        <begin position="79"/>
        <end position="99"/>
    </location>
</feature>
<sequence>MKSTNNDIAQIVQPIFVLWKFTGLPIYKLTSHSNGKETRFVKTDSKTVYPAVLLLSCLYFLCSTNTISEITDSAIVDEFMNFVELTTFFVQNIVILVVCHIKRKQILRVFEQLQFSENCVQKLKKHKSCYIVGVKRTVLKLATMKYSFIVILYVVYSINVPDDRINLIAYFCSWCFHYHFEMLIVTYLLILKNQYREINQFLVYQKFELDYLNVKEVISLHQVLRNTCKLIKDTFQGLILVKVIADSIITSTAVFYVLRVYLLLPENFLLSSVSNVVFAILIAVSNFTVAFVFHDLVEQVDI</sequence>
<feature type="transmembrane region" description="Helical" evidence="6">
    <location>
        <begin position="239"/>
        <end position="264"/>
    </location>
</feature>
<evidence type="ECO:0000256" key="5">
    <source>
        <dbReference type="ARBA" id="ARBA00023136"/>
    </source>
</evidence>
<comment type="caution">
    <text evidence="7">The sequence shown here is derived from an EMBL/GenBank/DDBJ whole genome shotgun (WGS) entry which is preliminary data.</text>
</comment>
<keyword evidence="6" id="KW-0807">Transducer</keyword>
<dbReference type="GO" id="GO:0007165">
    <property type="term" value="P:signal transduction"/>
    <property type="evidence" value="ECO:0007669"/>
    <property type="project" value="UniProtKB-KW"/>
</dbReference>
<comment type="subcellular location">
    <subcellularLocation>
        <location evidence="1 6">Cell membrane</location>
        <topology evidence="1 6">Multi-pass membrane protein</topology>
    </subcellularLocation>
</comment>
<feature type="transmembrane region" description="Helical" evidence="6">
    <location>
        <begin position="48"/>
        <end position="67"/>
    </location>
</feature>
<gene>
    <name evidence="7" type="ORF">Zmor_022057</name>
</gene>
<dbReference type="AlphaFoldDB" id="A0AA38MBK9"/>
<comment type="similarity">
    <text evidence="6">Belongs to the insect chemoreceptor superfamily. Gustatory receptor (GR) family.</text>
</comment>
<feature type="transmembrane region" description="Helical" evidence="6">
    <location>
        <begin position="276"/>
        <end position="297"/>
    </location>
</feature>
<feature type="transmembrane region" description="Helical" evidence="6">
    <location>
        <begin position="168"/>
        <end position="190"/>
    </location>
</feature>